<dbReference type="Pfam" id="PF01926">
    <property type="entry name" value="MMR_HSR1"/>
    <property type="match status" value="1"/>
</dbReference>
<evidence type="ECO:0000259" key="7">
    <source>
        <dbReference type="PROSITE" id="PS51710"/>
    </source>
</evidence>
<dbReference type="Pfam" id="PF01871">
    <property type="entry name" value="AMMECR1"/>
    <property type="match status" value="1"/>
</dbReference>
<organism evidence="8 9">
    <name type="scientific">Effrenium voratum</name>
    <dbReference type="NCBI Taxonomy" id="2562239"/>
    <lineage>
        <taxon>Eukaryota</taxon>
        <taxon>Sar</taxon>
        <taxon>Alveolata</taxon>
        <taxon>Dinophyceae</taxon>
        <taxon>Suessiales</taxon>
        <taxon>Symbiodiniaceae</taxon>
        <taxon>Effrenium</taxon>
    </lineage>
</organism>
<evidence type="ECO:0000256" key="1">
    <source>
        <dbReference type="ARBA" id="ARBA00022723"/>
    </source>
</evidence>
<reference evidence="8" key="1">
    <citation type="submission" date="2023-08" db="EMBL/GenBank/DDBJ databases">
        <authorList>
            <person name="Chen Y."/>
            <person name="Shah S."/>
            <person name="Dougan E. K."/>
            <person name="Thang M."/>
            <person name="Chan C."/>
        </authorList>
    </citation>
    <scope>NUCLEOTIDE SEQUENCE</scope>
</reference>
<dbReference type="SUPFAM" id="SSF81301">
    <property type="entry name" value="Nucleotidyltransferase"/>
    <property type="match status" value="1"/>
</dbReference>
<dbReference type="InterPro" id="IPR041706">
    <property type="entry name" value="YchF_N"/>
</dbReference>
<dbReference type="FunFam" id="3.10.20.30:FF:000001">
    <property type="entry name" value="Ribosome-binding ATPase YchF"/>
    <property type="match status" value="1"/>
</dbReference>
<dbReference type="InterPro" id="IPR012675">
    <property type="entry name" value="Beta-grasp_dom_sf"/>
</dbReference>
<dbReference type="GO" id="GO:0005737">
    <property type="term" value="C:cytoplasm"/>
    <property type="evidence" value="ECO:0007669"/>
    <property type="project" value="TreeGrafter"/>
</dbReference>
<dbReference type="PANTHER" id="PTHR23305:SF18">
    <property type="entry name" value="OBG-TYPE G DOMAIN-CONTAINING PROTEIN"/>
    <property type="match status" value="1"/>
</dbReference>
<dbReference type="Gene3D" id="3.30.460.10">
    <property type="entry name" value="Beta Polymerase, domain 2"/>
    <property type="match status" value="1"/>
</dbReference>
<dbReference type="InterPro" id="IPR002733">
    <property type="entry name" value="AMMECR1_domain"/>
</dbReference>
<dbReference type="InterPro" id="IPR031167">
    <property type="entry name" value="G_OBG"/>
</dbReference>
<dbReference type="InterPro" id="IPR043519">
    <property type="entry name" value="NT_sf"/>
</dbReference>
<comment type="caution">
    <text evidence="8">The sequence shown here is derived from an EMBL/GenBank/DDBJ whole genome shotgun (WGS) entry which is preliminary data.</text>
</comment>
<dbReference type="InterPro" id="IPR006073">
    <property type="entry name" value="GTP-bd"/>
</dbReference>
<dbReference type="InterPro" id="IPR004396">
    <property type="entry name" value="ATPase_YchF/OLA1"/>
</dbReference>
<keyword evidence="2" id="KW-0547">Nucleotide-binding</keyword>
<feature type="region of interest" description="Disordered" evidence="5">
    <location>
        <begin position="325"/>
        <end position="368"/>
    </location>
</feature>
<dbReference type="InterPro" id="IPR027485">
    <property type="entry name" value="AMMECR1_N"/>
</dbReference>
<dbReference type="AlphaFoldDB" id="A0AA36NLP8"/>
<evidence type="ECO:0000256" key="5">
    <source>
        <dbReference type="SAM" id="MobiDB-lite"/>
    </source>
</evidence>
<dbReference type="CDD" id="cd01900">
    <property type="entry name" value="YchF"/>
    <property type="match status" value="1"/>
</dbReference>
<dbReference type="PROSITE" id="PS51710">
    <property type="entry name" value="G_OBG"/>
    <property type="match status" value="1"/>
</dbReference>
<dbReference type="FunFam" id="1.10.150.300:FF:000001">
    <property type="entry name" value="Ribosome-binding ATPase YchF"/>
    <property type="match status" value="1"/>
</dbReference>
<dbReference type="SUPFAM" id="SSF81271">
    <property type="entry name" value="TGS-like"/>
    <property type="match status" value="1"/>
</dbReference>
<dbReference type="NCBIfam" id="TIGR00092">
    <property type="entry name" value="redox-regulated ATPase YchF"/>
    <property type="match status" value="1"/>
</dbReference>
<dbReference type="InterPro" id="IPR012676">
    <property type="entry name" value="TGS-like"/>
</dbReference>
<dbReference type="SUPFAM" id="SSF81631">
    <property type="entry name" value="PAP/OAS1 substrate-binding domain"/>
    <property type="match status" value="1"/>
</dbReference>
<dbReference type="Pfam" id="PF22600">
    <property type="entry name" value="MTPAP-like_central"/>
    <property type="match status" value="1"/>
</dbReference>
<evidence type="ECO:0000256" key="2">
    <source>
        <dbReference type="ARBA" id="ARBA00022741"/>
    </source>
</evidence>
<dbReference type="GO" id="GO:0046872">
    <property type="term" value="F:metal ion binding"/>
    <property type="evidence" value="ECO:0007669"/>
    <property type="project" value="UniProtKB-KW"/>
</dbReference>
<evidence type="ECO:0000313" key="9">
    <source>
        <dbReference type="Proteomes" id="UP001178507"/>
    </source>
</evidence>
<keyword evidence="9" id="KW-1185">Reference proteome</keyword>
<dbReference type="PANTHER" id="PTHR23305">
    <property type="entry name" value="OBG GTPASE FAMILY"/>
    <property type="match status" value="1"/>
</dbReference>
<evidence type="ECO:0000313" key="8">
    <source>
        <dbReference type="EMBL" id="CAJ1409641.1"/>
    </source>
</evidence>
<keyword evidence="3" id="KW-0067">ATP-binding</keyword>
<dbReference type="SUPFAM" id="SSF143447">
    <property type="entry name" value="AMMECR1-like"/>
    <property type="match status" value="1"/>
</dbReference>
<dbReference type="Gene3D" id="3.30.700.20">
    <property type="entry name" value="Hypothetical protein ph0010, domain 1"/>
    <property type="match status" value="1"/>
</dbReference>
<dbReference type="PROSITE" id="PS51112">
    <property type="entry name" value="AMMECR1"/>
    <property type="match status" value="1"/>
</dbReference>
<dbReference type="Gene3D" id="3.10.20.30">
    <property type="match status" value="1"/>
</dbReference>
<dbReference type="Gene3D" id="3.40.50.300">
    <property type="entry name" value="P-loop containing nucleotide triphosphate hydrolases"/>
    <property type="match status" value="1"/>
</dbReference>
<dbReference type="InterPro" id="IPR013029">
    <property type="entry name" value="YchF_C"/>
</dbReference>
<dbReference type="InterPro" id="IPR027417">
    <property type="entry name" value="P-loop_NTPase"/>
</dbReference>
<name>A0AA36NLP8_9DINO</name>
<dbReference type="Pfam" id="PF06071">
    <property type="entry name" value="YchF-GTPase_C"/>
    <property type="match status" value="1"/>
</dbReference>
<evidence type="ECO:0000259" key="6">
    <source>
        <dbReference type="PROSITE" id="PS51112"/>
    </source>
</evidence>
<feature type="domain" description="OBG-type G" evidence="7">
    <location>
        <begin position="679"/>
        <end position="909"/>
    </location>
</feature>
<dbReference type="PRINTS" id="PR00326">
    <property type="entry name" value="GTP1OBG"/>
</dbReference>
<accession>A0AA36NLP8</accession>
<protein>
    <recommendedName>
        <fullName evidence="4">Obg-like ATPase homolog</fullName>
    </recommendedName>
</protein>
<dbReference type="Gene3D" id="1.10.150.300">
    <property type="entry name" value="TGS-like domain"/>
    <property type="match status" value="1"/>
</dbReference>
<dbReference type="Proteomes" id="UP001178507">
    <property type="component" value="Unassembled WGS sequence"/>
</dbReference>
<proteinExistence type="predicted"/>
<evidence type="ECO:0000256" key="3">
    <source>
        <dbReference type="ARBA" id="ARBA00022840"/>
    </source>
</evidence>
<dbReference type="InterPro" id="IPR054708">
    <property type="entry name" value="MTPAP-like_central"/>
</dbReference>
<gene>
    <name evidence="8" type="ORF">EVOR1521_LOCUS30685</name>
</gene>
<feature type="compositionally biased region" description="Acidic residues" evidence="5">
    <location>
        <begin position="340"/>
        <end position="352"/>
    </location>
</feature>
<dbReference type="GO" id="GO:0016887">
    <property type="term" value="F:ATP hydrolysis activity"/>
    <property type="evidence" value="ECO:0007669"/>
    <property type="project" value="InterPro"/>
</dbReference>
<sequence length="1245" mass="138232">MLGSPKGQDFDDRLLHILEIGRDCVDIELVRWAVRASPDTDLHSLLQSRKDLCGGSNQKTGLVRPLGNPAVGPHSPRSAYPELMALNGLISAMLDIYVHNGNKHVSYWQLHDQIDWDGDKFVCLKDHFTLPRLLACFSLFDHNFAGQTCALSKRNYAVWGAERVMKNKLHIWQNGLYPEPLAQMEFEEPSAKGPPKEGTFLSLVEVMRQLRWTADFAPHVGDMLEWVWQTPGLELGIRACAAESASKDARWEDKDRSEKGALHALAERLVTRPNCSEHIAALRGSVHWRDFGLGPLEKFVRKYTAWFELRGDHITLCRRKAATNQPVRDDVEAAKATEAQDSEVEENDDSDSGNETNSEPKDVHKLPVNRLPRPFAMVEGLPYHEICQQQARNAPTDGLPADVALPTLNNDLSLFQKLGEDLQNYVQRCGLRPQDTEHRCWVRSQIQQALKDSAFRQKFPNFAITMFGTSASGLARRDSDLDLLLDVDGEGNCLLQRGDVGFVLQLAQEVLARAGAEELQSIPLARIPLLRGLMHGARFDLSLGTRCGLWNTAFLQQCVQREARMVGLCSCVSAWSKAQGVNDSPNGLLSTYSLLLLVVLFLQLRGLLSVPDEVYEAPTEPSELPLEPPEPGSLGRLVAEFFAFAASFRWDSWVASVRLGAVLPRSAKSRAWRVAPLCAEAGNFPFCTIDPNMGKAKVPDERLEKLASLAKSEKTIHEMIEYVDIAGLVRGASKGEGLGNQFLANIRNVDAIVHVIRCFDDENVTHVDDTVDPVRDIETINLELIFADAEQCEKRLKKVDREIVGQVKGAKEEKQALQKVLEVLEAGQPARAAKMSEAELDAIKDLSLLSLKPVLYAANVAEEDLAEGNDYVKAVQDFAKEANDQVVLVSAQVEAELKGLDEDERADYLESLGVKESGCGNLVQATYRTLGLRTYFTCGPKESRAWTIQEGWKAPQAAGVIHSDFEKGFIKAATVSYEDFVGCGSEEAAKEKGKLRIEGKDYVVRPELWANNAALRMCEYQDKADWTEGENAVDEPHPGLPTQPLPMPRGLSAAQLCCFCFKVLRAHLECLPLPRCPTLDGFKAPLFVTWLKPRGGVVSNSELELRGCIGCLEPIHFDNGLSEYAIRSSTKDRRFPPVKLDEVPSLTCRISILHNFEPCAHAFDWQVGVHGVLLNFSAQGRRFSATYLPEVAKQHGMTREVAIRELVAKSGYAGPCNQEILDCLEVTRYQTIVESVSYQDVASHG</sequence>
<dbReference type="SUPFAM" id="SSF52540">
    <property type="entry name" value="P-loop containing nucleoside triphosphate hydrolases"/>
    <property type="match status" value="1"/>
</dbReference>
<keyword evidence="1" id="KW-0479">Metal-binding</keyword>
<dbReference type="CDD" id="cd04867">
    <property type="entry name" value="TGS_YchF_OLA1"/>
    <property type="match status" value="1"/>
</dbReference>
<evidence type="ECO:0000256" key="4">
    <source>
        <dbReference type="ARBA" id="ARBA00068719"/>
    </source>
</evidence>
<dbReference type="InterPro" id="IPR036071">
    <property type="entry name" value="AMMECR1_dom_sf"/>
</dbReference>
<dbReference type="GO" id="GO:0005525">
    <property type="term" value="F:GTP binding"/>
    <property type="evidence" value="ECO:0007669"/>
    <property type="project" value="InterPro"/>
</dbReference>
<feature type="domain" description="AMMECR1" evidence="6">
    <location>
        <begin position="1045"/>
        <end position="1245"/>
    </location>
</feature>
<dbReference type="EMBL" id="CAUJNA010003779">
    <property type="protein sequence ID" value="CAJ1409641.1"/>
    <property type="molecule type" value="Genomic_DNA"/>
</dbReference>
<dbReference type="InterPro" id="IPR023192">
    <property type="entry name" value="TGS-like_dom_sf"/>
</dbReference>
<dbReference type="GO" id="GO:0005524">
    <property type="term" value="F:ATP binding"/>
    <property type="evidence" value="ECO:0007669"/>
    <property type="project" value="UniProtKB-KW"/>
</dbReference>